<dbReference type="Pfam" id="PF00109">
    <property type="entry name" value="ketoacyl-synt"/>
    <property type="match status" value="1"/>
</dbReference>
<dbReference type="Pfam" id="PF00550">
    <property type="entry name" value="PP-binding"/>
    <property type="match status" value="3"/>
</dbReference>
<dbReference type="InterPro" id="IPR020806">
    <property type="entry name" value="PKS_PP-bd"/>
</dbReference>
<evidence type="ECO:0000256" key="4">
    <source>
        <dbReference type="ARBA" id="ARBA00022553"/>
    </source>
</evidence>
<keyword evidence="4" id="KW-0597">Phosphoprotein</keyword>
<dbReference type="InterPro" id="IPR013968">
    <property type="entry name" value="PKS_KR"/>
</dbReference>
<evidence type="ECO:0000313" key="9">
    <source>
        <dbReference type="EMBL" id="EJO15274.1"/>
    </source>
</evidence>
<keyword evidence="9" id="KW-0614">Plasmid</keyword>
<dbReference type="PATRIC" id="fig|1200793.3.peg.2084"/>
<evidence type="ECO:0000313" key="10">
    <source>
        <dbReference type="Proteomes" id="UP000006983"/>
    </source>
</evidence>
<feature type="domain" description="Ketosynthase family 3 (KS3)" evidence="8">
    <location>
        <begin position="155"/>
        <end position="572"/>
    </location>
</feature>
<evidence type="ECO:0000256" key="1">
    <source>
        <dbReference type="ARBA" id="ARBA00003299"/>
    </source>
</evidence>
<comment type="function">
    <text evidence="1">Involved in some intermediate steps for the synthesis of the antibiotic polyketide bacillaene which is involved in secondary metabolism.</text>
</comment>
<dbReference type="InterPro" id="IPR009081">
    <property type="entry name" value="PP-bd_ACP"/>
</dbReference>
<comment type="pathway">
    <text evidence="2">Antibiotic biosynthesis; bacillaene biosynthesis.</text>
</comment>
<feature type="domain" description="Carrier" evidence="7">
    <location>
        <begin position="1"/>
        <end position="77"/>
    </location>
</feature>
<accession>J7TMG5</accession>
<proteinExistence type="predicted"/>
<reference evidence="9 10" key="1">
    <citation type="journal article" date="2012" name="J. Bacteriol.">
        <title>Genome Sequence of the Lantibiotic Bacteriocin Producer Streptococcus salivarius Strain K12.</title>
        <authorList>
            <person name="Barretto C."/>
            <person name="Alvarez-Martin P."/>
            <person name="Foata F."/>
            <person name="Renault P."/>
            <person name="Berger B."/>
        </authorList>
    </citation>
    <scope>NUCLEOTIDE SEQUENCE [LARGE SCALE GENOMIC DNA]</scope>
    <source>
        <strain evidence="9 10">K12</strain>
        <plasmid evidence="9">pRSSL1</plasmid>
    </source>
</reference>
<evidence type="ECO:0000259" key="8">
    <source>
        <dbReference type="PROSITE" id="PS52004"/>
    </source>
</evidence>
<evidence type="ECO:0000256" key="6">
    <source>
        <dbReference type="SAM" id="MobiDB-lite"/>
    </source>
</evidence>
<evidence type="ECO:0000256" key="5">
    <source>
        <dbReference type="ARBA" id="ARBA00022679"/>
    </source>
</evidence>
<dbReference type="GO" id="GO:0004312">
    <property type="term" value="F:fatty acid synthase activity"/>
    <property type="evidence" value="ECO:0007669"/>
    <property type="project" value="TreeGrafter"/>
</dbReference>
<dbReference type="PRINTS" id="PR00111">
    <property type="entry name" value="ABHYDROLASE"/>
</dbReference>
<dbReference type="EC" id="2.3.1.-" evidence="9"/>
<keyword evidence="10" id="KW-1185">Reference proteome</keyword>
<sequence>MNYNDVKKIIYKVLSKETELAESEINEETSFEELGIESVMMLSITRKLEEYFGELPKTLFFEYDNLKQLIHYLCESKNITELKDVSDTTYGKSKPENSYDNNDSRMLSQPIVEGSYSKTENPEKTGVIDGFIKQISTHSKMHIDRKEDSPVDSSKDYIAIIGMSGRFADARNIEEFYYNLRNGKDSVREIPKERWDWSECFSTKENLKPGETYSRWGGYMDDIDKFDPLFFNISNQEAKGLDPQERIFLETAVETLEDSGYTPKSLDKEKLGVFVGVMWGQYQLYGADDAETGSSYASVANRVSYFLNAHGPSLAVDTMCSSSLTSLHLACKSILNGESSIALAGGVNITVHPNKYLYLSKTGFASTDGKCRSFGIDGDGYVPGDGSGAVLLKKLEQAKKDGDHIYGVILASGLNHGGKTRGYTVPNLESQYELINSTLNEAKVSPTDISYMEMHGTGTSLGDPIEIRSMGKNFSDAYDSKIPIGSVKSNIGHLESAAGIAGLIKVLLQIRNKELFPSLHSSTLNPNINFESTPFYVNQKLSKWEVQEGRKRIASISAFGAGGSNAYIVVEEYNEQSRENVIDQKLYFPLSATSTDQLKESAINIANYLLNFTTQVKEKFDEKYNRKVDSFYSLCKYDKNIIDNETTLQDLELDPKEVLLLLGFSTTPSFSQTTTVDEIKQILDNERSAKISNAMNNKLIDTAYTLEYGRNHYGFRCLIESSTYDEFIFKLNHLNENEIVKIRRNQKIDDNYIKQLELNGNFKVLRKLWLSGLPTMLQNYSNYEVRRTSLPTYPFLKDSCWFDKGIKRGTLTPVKYNPQLERKEFLRIASKNYHKVVSNSELKSNNIEIIKSDSDCCFVRFSTSLAPLEILSKLSYIINQLDWKINDFSDVVINGTLSNFLYLECNEEKLTSFLLFNEKILEQNAVNTVDFVKNQTSGYTLRSRKVLGKRVGKSERFNFSWEKIDSNIRLEKSIISSIIQRLYTAQNNCIVYDFSNLGKKDYHDDIEKYKKEQALLVSLLQTTIKENKGFFDTLIIKIDKRYESYFSFLQGIVRALNKEVSNSQIYIIKTISENSDLMIPIMNTGGIFNLNNNELLEEVLEKDSTILPQIGDSRISSGTFVLIGGSGAVGRLLTKSLKDNGEHSIIWFGRKDINSVNIPKGIEYVQCDISDFENLKLNLQNVVSKFGSITSIWNLAMDFDIKRVLNLQESDIMNSLNIRVTGSLNLLKAIDDLNVGSILFFSSAEAYIGNSGWGLYSASCLEMNKLILDYVKLNSLGATVSIINWGFWKNKDDSVNNSLKKRGIFPIDESIGLSIINYVLNNKVEELTVMRISKEVSDRINVHSDESGSTGGEENVSYIHQKLVKNVSSDDVLKVFSDVLAIPLERLEVDRDIASFGVDSIMLSTLTKEFKRIFPTFEERILIENSTISEITQELQHLKAPVTTIDIADRARPGDGSSILKKVLRIFSKTLDITSDRLDVDNDIASFGVDSIMLSTLTKEFEKAFPEFEERILVENNTIREISQQLSPSSTKDNNLAIKMLDRISEDDSITDFLLNYHLNFKNNEGRGEAIAKFTDYLNTDLKRYSVIKKEKFDIEVIERGEGEALLFIPAIGLTAPIFINQFLKLSNNYRVICIHAPGYGISSSTKQPDNDKLSELYAEVLGKMDITKVNIVASCFGSILGATLAFKYPDLVNKLVLVGGFYDGRDIQKMGSNNRNIINSVNKVSESIGKDFDNLVNKNLHKDVDQLLYNKELLLNAACSNPLYAIRYLNELSEFSTEEYLKNMQVATLLIYGTEDTIISNKRSQEMDEMLPNSQVFTMLNQGHYPYLTAPEEFNTVISNFFKED</sequence>
<dbReference type="InterPro" id="IPR036736">
    <property type="entry name" value="ACP-like_sf"/>
</dbReference>
<dbReference type="RefSeq" id="WP_002892331.1">
    <property type="nucleotide sequence ID" value="NZ_ALIF01000007.1"/>
</dbReference>
<dbReference type="GO" id="GO:0031177">
    <property type="term" value="F:phosphopantetheine binding"/>
    <property type="evidence" value="ECO:0007669"/>
    <property type="project" value="InterPro"/>
</dbReference>
<dbReference type="InterPro" id="IPR016039">
    <property type="entry name" value="Thiolase-like"/>
</dbReference>
<dbReference type="Gene3D" id="3.30.70.3290">
    <property type="match status" value="1"/>
</dbReference>
<geneLocation type="plasmid" evidence="9">
    <name>pRSSL1</name>
</geneLocation>
<dbReference type="Gene3D" id="3.40.50.1820">
    <property type="entry name" value="alpha/beta hydrolase"/>
    <property type="match status" value="1"/>
</dbReference>
<protein>
    <submittedName>
        <fullName evidence="9">Modular polyketide synthase</fullName>
        <ecNumber evidence="9">2.3.1.-</ecNumber>
    </submittedName>
</protein>
<dbReference type="GO" id="GO:0071770">
    <property type="term" value="P:DIM/DIP cell wall layer assembly"/>
    <property type="evidence" value="ECO:0007669"/>
    <property type="project" value="TreeGrafter"/>
</dbReference>
<name>J7TMG5_STRSL</name>
<keyword evidence="9" id="KW-0012">Acyltransferase</keyword>
<dbReference type="InterPro" id="IPR057326">
    <property type="entry name" value="KR_dom"/>
</dbReference>
<comment type="caution">
    <text evidence="9">The sequence shown here is derived from an EMBL/GenBank/DDBJ whole genome shotgun (WGS) entry which is preliminary data.</text>
</comment>
<dbReference type="InterPro" id="IPR020841">
    <property type="entry name" value="PKS_Beta-ketoAc_synthase_dom"/>
</dbReference>
<dbReference type="SMART" id="SM00822">
    <property type="entry name" value="PKS_KR"/>
    <property type="match status" value="1"/>
</dbReference>
<dbReference type="InterPro" id="IPR050091">
    <property type="entry name" value="PKS_NRPS_Biosynth_Enz"/>
</dbReference>
<dbReference type="Pfam" id="PF08659">
    <property type="entry name" value="KR"/>
    <property type="match status" value="1"/>
</dbReference>
<dbReference type="SMART" id="SM00825">
    <property type="entry name" value="PKS_KS"/>
    <property type="match status" value="1"/>
</dbReference>
<dbReference type="GO" id="GO:0006633">
    <property type="term" value="P:fatty acid biosynthetic process"/>
    <property type="evidence" value="ECO:0007669"/>
    <property type="project" value="TreeGrafter"/>
</dbReference>
<evidence type="ECO:0000256" key="2">
    <source>
        <dbReference type="ARBA" id="ARBA00004789"/>
    </source>
</evidence>
<gene>
    <name evidence="9" type="ORF">RSSL_00029</name>
</gene>
<dbReference type="CDD" id="cd00833">
    <property type="entry name" value="PKS"/>
    <property type="match status" value="1"/>
</dbReference>
<dbReference type="Gene3D" id="1.10.1200.10">
    <property type="entry name" value="ACP-like"/>
    <property type="match status" value="3"/>
</dbReference>
<dbReference type="Pfam" id="PF00561">
    <property type="entry name" value="Abhydrolase_1"/>
    <property type="match status" value="1"/>
</dbReference>
<dbReference type="InterPro" id="IPR014031">
    <property type="entry name" value="Ketoacyl_synth_C"/>
</dbReference>
<dbReference type="SUPFAM" id="SSF53901">
    <property type="entry name" value="Thiolase-like"/>
    <property type="match status" value="1"/>
</dbReference>
<evidence type="ECO:0000256" key="3">
    <source>
        <dbReference type="ARBA" id="ARBA00022450"/>
    </source>
</evidence>
<dbReference type="EMBL" id="ALIF01000007">
    <property type="protein sequence ID" value="EJO15274.1"/>
    <property type="molecule type" value="Genomic_DNA"/>
</dbReference>
<dbReference type="PANTHER" id="PTHR43775:SF37">
    <property type="entry name" value="SI:DKEY-61P9.11"/>
    <property type="match status" value="1"/>
</dbReference>
<dbReference type="SUPFAM" id="SSF53474">
    <property type="entry name" value="alpha/beta-Hydrolases"/>
    <property type="match status" value="1"/>
</dbReference>
<dbReference type="InterPro" id="IPR014030">
    <property type="entry name" value="Ketoacyl_synth_N"/>
</dbReference>
<dbReference type="Proteomes" id="UP000006983">
    <property type="component" value="Unassembled WGS sequence"/>
</dbReference>
<keyword evidence="5 9" id="KW-0808">Transferase</keyword>
<dbReference type="Pfam" id="PF02801">
    <property type="entry name" value="Ketoacyl-synt_C"/>
    <property type="match status" value="1"/>
</dbReference>
<feature type="region of interest" description="Disordered" evidence="6">
    <location>
        <begin position="87"/>
        <end position="106"/>
    </location>
</feature>
<dbReference type="InterPro" id="IPR029058">
    <property type="entry name" value="AB_hydrolase_fold"/>
</dbReference>
<dbReference type="InterPro" id="IPR036291">
    <property type="entry name" value="NAD(P)-bd_dom_sf"/>
</dbReference>
<dbReference type="SUPFAM" id="SSF47336">
    <property type="entry name" value="ACP-like"/>
    <property type="match status" value="3"/>
</dbReference>
<dbReference type="PANTHER" id="PTHR43775">
    <property type="entry name" value="FATTY ACID SYNTHASE"/>
    <property type="match status" value="1"/>
</dbReference>
<dbReference type="PROSITE" id="PS52004">
    <property type="entry name" value="KS3_2"/>
    <property type="match status" value="1"/>
</dbReference>
<dbReference type="FunFam" id="3.40.47.10:FF:000019">
    <property type="entry name" value="Polyketide synthase type I"/>
    <property type="match status" value="1"/>
</dbReference>
<dbReference type="InterPro" id="IPR000073">
    <property type="entry name" value="AB_hydrolase_1"/>
</dbReference>
<dbReference type="SUPFAM" id="SSF51735">
    <property type="entry name" value="NAD(P)-binding Rossmann-fold domains"/>
    <property type="match status" value="1"/>
</dbReference>
<feature type="domain" description="Carrier" evidence="7">
    <location>
        <begin position="1457"/>
        <end position="1530"/>
    </location>
</feature>
<organism evidence="9 10">
    <name type="scientific">Streptococcus salivarius K12</name>
    <dbReference type="NCBI Taxonomy" id="1200793"/>
    <lineage>
        <taxon>Bacteria</taxon>
        <taxon>Bacillati</taxon>
        <taxon>Bacillota</taxon>
        <taxon>Bacilli</taxon>
        <taxon>Lactobacillales</taxon>
        <taxon>Streptococcaceae</taxon>
        <taxon>Streptococcus</taxon>
    </lineage>
</organism>
<dbReference type="Gene3D" id="3.40.50.720">
    <property type="entry name" value="NAD(P)-binding Rossmann-like Domain"/>
    <property type="match status" value="1"/>
</dbReference>
<evidence type="ECO:0000259" key="7">
    <source>
        <dbReference type="PROSITE" id="PS50075"/>
    </source>
</evidence>
<dbReference type="PROSITE" id="PS50075">
    <property type="entry name" value="CARRIER"/>
    <property type="match status" value="2"/>
</dbReference>
<keyword evidence="3" id="KW-0596">Phosphopantetheine</keyword>
<dbReference type="SMART" id="SM00823">
    <property type="entry name" value="PKS_PP"/>
    <property type="match status" value="2"/>
</dbReference>
<dbReference type="GO" id="GO:0005737">
    <property type="term" value="C:cytoplasm"/>
    <property type="evidence" value="ECO:0007669"/>
    <property type="project" value="TreeGrafter"/>
</dbReference>
<dbReference type="Gene3D" id="3.40.47.10">
    <property type="match status" value="1"/>
</dbReference>
<dbReference type="GO" id="GO:0005886">
    <property type="term" value="C:plasma membrane"/>
    <property type="evidence" value="ECO:0007669"/>
    <property type="project" value="TreeGrafter"/>
</dbReference>